<organism evidence="1 2">
    <name type="scientific">Simiduia agarivorans (strain DSM 21679 / JCM 13881 / BCRC 17597 / SA1)</name>
    <dbReference type="NCBI Taxonomy" id="1117647"/>
    <lineage>
        <taxon>Bacteria</taxon>
        <taxon>Pseudomonadati</taxon>
        <taxon>Pseudomonadota</taxon>
        <taxon>Gammaproteobacteria</taxon>
        <taxon>Cellvibrionales</taxon>
        <taxon>Cellvibrionaceae</taxon>
        <taxon>Simiduia</taxon>
    </lineage>
</organism>
<dbReference type="STRING" id="1117647.M5M_02130"/>
<name>K4KHK1_SIMAS</name>
<evidence type="ECO:0000313" key="2">
    <source>
        <dbReference type="Proteomes" id="UP000000466"/>
    </source>
</evidence>
<dbReference type="RefSeq" id="WP_015045818.1">
    <property type="nucleotide sequence ID" value="NC_018868.3"/>
</dbReference>
<gene>
    <name evidence="1" type="ordered locus">M5M_02130</name>
</gene>
<accession>K4KHK1</accession>
<evidence type="ECO:0000313" key="1">
    <source>
        <dbReference type="EMBL" id="AFU97645.1"/>
    </source>
</evidence>
<dbReference type="EMBL" id="CP003746">
    <property type="protein sequence ID" value="AFU97645.1"/>
    <property type="molecule type" value="Genomic_DNA"/>
</dbReference>
<dbReference type="OrthoDB" id="9800421at2"/>
<dbReference type="eggNOG" id="COG3749">
    <property type="taxonomic scope" value="Bacteria"/>
</dbReference>
<protein>
    <recommendedName>
        <fullName evidence="3">Oxidoreductase probably involved in sulfite reduction</fullName>
    </recommendedName>
</protein>
<keyword evidence="2" id="KW-1185">Reference proteome</keyword>
<dbReference type="PIRSF" id="PIRSF030820">
    <property type="entry name" value="UCP030820"/>
    <property type="match status" value="1"/>
</dbReference>
<dbReference type="KEGG" id="saga:M5M_02130"/>
<dbReference type="Proteomes" id="UP000000466">
    <property type="component" value="Chromosome"/>
</dbReference>
<dbReference type="InterPro" id="IPR008318">
    <property type="entry name" value="UCP030820"/>
</dbReference>
<dbReference type="HOGENOM" id="CLU_115811_2_1_6"/>
<evidence type="ECO:0008006" key="3">
    <source>
        <dbReference type="Google" id="ProtNLM"/>
    </source>
</evidence>
<dbReference type="Pfam" id="PF06073">
    <property type="entry name" value="DUF934"/>
    <property type="match status" value="1"/>
</dbReference>
<reference evidence="1 2" key="1">
    <citation type="journal article" date="2013" name="Genome Announc.">
        <title>Complete genome sequence of Simiduia agarivorans SA1(T), a marine bacterium able to degrade a variety of polysaccharides.</title>
        <authorList>
            <person name="Lin S.Y."/>
            <person name="Shieh W.Y."/>
            <person name="Chen J.S."/>
            <person name="Tang S.L."/>
        </authorList>
    </citation>
    <scope>NUCLEOTIDE SEQUENCE [LARGE SCALE GENOMIC DNA]</scope>
    <source>
        <strain evidence="2">DSM 21679 / JCM 13881 / BCRC 17597 / SA1</strain>
    </source>
</reference>
<dbReference type="AlphaFoldDB" id="K4KHK1"/>
<sequence length="164" mass="18340">MPKLVKDNALADCGRAFLAKDATLDSITRSNDVVPLSLWLEHLDQCKARGIDAVWVDSDELTEPLAPSLEELSLVAIHFPTFMDGRGFSTGRILRERLGFTGEIRAFGNVIQDQMHYLLRCGFNAFALREGTDLESALISLQDFTEHYQAAVVQDKPLFLRRSA</sequence>
<proteinExistence type="predicted"/>